<evidence type="ECO:0000256" key="7">
    <source>
        <dbReference type="ARBA" id="ARBA00023004"/>
    </source>
</evidence>
<organism evidence="10 11">
    <name type="scientific">Magnetospirillum moscoviense</name>
    <dbReference type="NCBI Taxonomy" id="1437059"/>
    <lineage>
        <taxon>Bacteria</taxon>
        <taxon>Pseudomonadati</taxon>
        <taxon>Pseudomonadota</taxon>
        <taxon>Alphaproteobacteria</taxon>
        <taxon>Rhodospirillales</taxon>
        <taxon>Rhodospirillaceae</taxon>
        <taxon>Magnetospirillum</taxon>
    </lineage>
</organism>
<evidence type="ECO:0000256" key="6">
    <source>
        <dbReference type="ARBA" id="ARBA00022982"/>
    </source>
</evidence>
<keyword evidence="7 8" id="KW-0408">Iron</keyword>
<sequence length="150" mass="16853">MKPKIVIGLVVAAAVVAGILASRPWQRFSHSIDPRDAQAVAQGADLYRRHCAECHGADLKGEPDWRVRKPNGELPAPPHDETGHTWHHSDEQLFAMTKHGMSRFAPPDYRSAMPSFVGRLTDREIRSVLAYVKSTWPADIQARQQQLNLR</sequence>
<dbReference type="STRING" id="1437059.A6A05_03910"/>
<keyword evidence="4" id="KW-0679">Respiratory chain</keyword>
<comment type="caution">
    <text evidence="10">The sequence shown here is derived from an EMBL/GenBank/DDBJ whole genome shotgun (WGS) entry which is preliminary data.</text>
</comment>
<dbReference type="SUPFAM" id="SSF46626">
    <property type="entry name" value="Cytochrome c"/>
    <property type="match status" value="1"/>
</dbReference>
<dbReference type="RefSeq" id="WP_068503698.1">
    <property type="nucleotide sequence ID" value="NZ_LWQU01000174.1"/>
</dbReference>
<dbReference type="GO" id="GO:0005506">
    <property type="term" value="F:iron ion binding"/>
    <property type="evidence" value="ECO:0007669"/>
    <property type="project" value="InterPro"/>
</dbReference>
<gene>
    <name evidence="10" type="ORF">A6A05_03910</name>
</gene>
<proteinExistence type="predicted"/>
<dbReference type="PANTHER" id="PTHR35008">
    <property type="entry name" value="BLL4482 PROTEIN-RELATED"/>
    <property type="match status" value="1"/>
</dbReference>
<comment type="cofactor">
    <cofactor evidence="1">
        <name>heme c</name>
        <dbReference type="ChEBI" id="CHEBI:61717"/>
    </cofactor>
</comment>
<keyword evidence="3 8" id="KW-0349">Heme</keyword>
<reference evidence="10 11" key="1">
    <citation type="submission" date="2016-04" db="EMBL/GenBank/DDBJ databases">
        <title>Draft genome sequence of freshwater magnetotactic bacteria Magnetospirillum marisnigri SP-1 and Magnetospirillum moscoviense BB-1.</title>
        <authorList>
            <person name="Koziaeva V."/>
            <person name="Dziuba M.V."/>
            <person name="Ivanov T.M."/>
            <person name="Kuznetsov B."/>
            <person name="Grouzdev D.S."/>
        </authorList>
    </citation>
    <scope>NUCLEOTIDE SEQUENCE [LARGE SCALE GENOMIC DNA]</scope>
    <source>
        <strain evidence="10 11">BB-1</strain>
    </source>
</reference>
<dbReference type="GO" id="GO:0020037">
    <property type="term" value="F:heme binding"/>
    <property type="evidence" value="ECO:0007669"/>
    <property type="project" value="InterPro"/>
</dbReference>
<keyword evidence="6" id="KW-0249">Electron transport</keyword>
<dbReference type="InterPro" id="IPR051459">
    <property type="entry name" value="Cytochrome_c-type_DH"/>
</dbReference>
<protein>
    <submittedName>
        <fullName evidence="10">Cytochrome C</fullName>
    </submittedName>
</protein>
<dbReference type="Proteomes" id="UP000078543">
    <property type="component" value="Unassembled WGS sequence"/>
</dbReference>
<dbReference type="AlphaFoldDB" id="A0A178MC95"/>
<evidence type="ECO:0000256" key="2">
    <source>
        <dbReference type="ARBA" id="ARBA00022448"/>
    </source>
</evidence>
<dbReference type="OrthoDB" id="9811281at2"/>
<evidence type="ECO:0000256" key="1">
    <source>
        <dbReference type="ARBA" id="ARBA00001926"/>
    </source>
</evidence>
<dbReference type="GO" id="GO:0009055">
    <property type="term" value="F:electron transfer activity"/>
    <property type="evidence" value="ECO:0007669"/>
    <property type="project" value="InterPro"/>
</dbReference>
<dbReference type="InterPro" id="IPR009056">
    <property type="entry name" value="Cyt_c-like_dom"/>
</dbReference>
<dbReference type="Gene3D" id="1.10.760.10">
    <property type="entry name" value="Cytochrome c-like domain"/>
    <property type="match status" value="1"/>
</dbReference>
<dbReference type="InterPro" id="IPR008168">
    <property type="entry name" value="Cyt_C_IC"/>
</dbReference>
<keyword evidence="2" id="KW-0813">Transport</keyword>
<dbReference type="EMBL" id="LWQU01000174">
    <property type="protein sequence ID" value="OAN46379.1"/>
    <property type="molecule type" value="Genomic_DNA"/>
</dbReference>
<dbReference type="PRINTS" id="PR00605">
    <property type="entry name" value="CYTCHROMECIC"/>
</dbReference>
<dbReference type="PROSITE" id="PS51007">
    <property type="entry name" value="CYTC"/>
    <property type="match status" value="1"/>
</dbReference>
<dbReference type="InterPro" id="IPR036909">
    <property type="entry name" value="Cyt_c-like_dom_sf"/>
</dbReference>
<evidence type="ECO:0000256" key="8">
    <source>
        <dbReference type="PROSITE-ProRule" id="PRU00433"/>
    </source>
</evidence>
<dbReference type="PANTHER" id="PTHR35008:SF4">
    <property type="entry name" value="BLL4482 PROTEIN"/>
    <property type="match status" value="1"/>
</dbReference>
<accession>A0A178MC95</accession>
<keyword evidence="11" id="KW-1185">Reference proteome</keyword>
<keyword evidence="5 8" id="KW-0479">Metal-binding</keyword>
<evidence type="ECO:0000259" key="9">
    <source>
        <dbReference type="PROSITE" id="PS51007"/>
    </source>
</evidence>
<dbReference type="Pfam" id="PF13442">
    <property type="entry name" value="Cytochrome_CBB3"/>
    <property type="match status" value="1"/>
</dbReference>
<evidence type="ECO:0000256" key="3">
    <source>
        <dbReference type="ARBA" id="ARBA00022617"/>
    </source>
</evidence>
<evidence type="ECO:0000313" key="11">
    <source>
        <dbReference type="Proteomes" id="UP000078543"/>
    </source>
</evidence>
<evidence type="ECO:0000256" key="4">
    <source>
        <dbReference type="ARBA" id="ARBA00022660"/>
    </source>
</evidence>
<evidence type="ECO:0000256" key="5">
    <source>
        <dbReference type="ARBA" id="ARBA00022723"/>
    </source>
</evidence>
<evidence type="ECO:0000313" key="10">
    <source>
        <dbReference type="EMBL" id="OAN46379.1"/>
    </source>
</evidence>
<feature type="domain" description="Cytochrome c" evidence="9">
    <location>
        <begin position="38"/>
        <end position="136"/>
    </location>
</feature>
<name>A0A178MC95_9PROT</name>